<keyword evidence="1" id="KW-0472">Membrane</keyword>
<keyword evidence="1" id="KW-0812">Transmembrane</keyword>
<evidence type="ECO:0000256" key="2">
    <source>
        <dbReference type="SAM" id="SignalP"/>
    </source>
</evidence>
<dbReference type="HOGENOM" id="CLU_082797_0_0_1"/>
<proteinExistence type="predicted"/>
<dbReference type="OrthoDB" id="5243723at2759"/>
<reference evidence="4" key="2">
    <citation type="submission" date="2015-01" db="EMBL/GenBank/DDBJ databases">
        <title>Evolutionary Origins and Diversification of the Mycorrhizal Mutualists.</title>
        <authorList>
            <consortium name="DOE Joint Genome Institute"/>
            <consortium name="Mycorrhizal Genomics Consortium"/>
            <person name="Kohler A."/>
            <person name="Kuo A."/>
            <person name="Nagy L.G."/>
            <person name="Floudas D."/>
            <person name="Copeland A."/>
            <person name="Barry K.W."/>
            <person name="Cichocki N."/>
            <person name="Veneault-Fourrey C."/>
            <person name="LaButti K."/>
            <person name="Lindquist E.A."/>
            <person name="Lipzen A."/>
            <person name="Lundell T."/>
            <person name="Morin E."/>
            <person name="Murat C."/>
            <person name="Riley R."/>
            <person name="Ohm R."/>
            <person name="Sun H."/>
            <person name="Tunlid A."/>
            <person name="Henrissat B."/>
            <person name="Grigoriev I.V."/>
            <person name="Hibbett D.S."/>
            <person name="Martin F."/>
        </authorList>
    </citation>
    <scope>NUCLEOTIDE SEQUENCE [LARGE SCALE GENOMIC DNA]</scope>
    <source>
        <strain evidence="4">Zn</strain>
    </source>
</reference>
<feature type="transmembrane region" description="Helical" evidence="1">
    <location>
        <begin position="251"/>
        <end position="270"/>
    </location>
</feature>
<keyword evidence="2" id="KW-0732">Signal</keyword>
<evidence type="ECO:0000313" key="4">
    <source>
        <dbReference type="Proteomes" id="UP000054321"/>
    </source>
</evidence>
<reference evidence="3 4" key="1">
    <citation type="submission" date="2014-04" db="EMBL/GenBank/DDBJ databases">
        <authorList>
            <consortium name="DOE Joint Genome Institute"/>
            <person name="Kuo A."/>
            <person name="Martino E."/>
            <person name="Perotto S."/>
            <person name="Kohler A."/>
            <person name="Nagy L.G."/>
            <person name="Floudas D."/>
            <person name="Copeland A."/>
            <person name="Barry K.W."/>
            <person name="Cichocki N."/>
            <person name="Veneault-Fourrey C."/>
            <person name="LaButti K."/>
            <person name="Lindquist E.A."/>
            <person name="Lipzen A."/>
            <person name="Lundell T."/>
            <person name="Morin E."/>
            <person name="Murat C."/>
            <person name="Sun H."/>
            <person name="Tunlid A."/>
            <person name="Henrissat B."/>
            <person name="Grigoriev I.V."/>
            <person name="Hibbett D.S."/>
            <person name="Martin F."/>
            <person name="Nordberg H.P."/>
            <person name="Cantor M.N."/>
            <person name="Hua S.X."/>
        </authorList>
    </citation>
    <scope>NUCLEOTIDE SEQUENCE [LARGE SCALE GENOMIC DNA]</scope>
    <source>
        <strain evidence="3 4">Zn</strain>
    </source>
</reference>
<name>A0A0C3GN47_OIDMZ</name>
<dbReference type="EMBL" id="KN832882">
    <property type="protein sequence ID" value="KIM97535.1"/>
    <property type="molecule type" value="Genomic_DNA"/>
</dbReference>
<keyword evidence="1" id="KW-1133">Transmembrane helix</keyword>
<accession>A0A0C3GN47</accession>
<sequence>MHFQSIIVSLLATSVAARCHNSLSEKSQCKEMNRLNNLIELASNTTELGEVTHNNATKIAEIKAKASSASTKLKTLQSNATLVSFCTVIDAQAAEEDGCQETFMLQRFIKFAANTTAVAIATKNNATEIANIQTKASKAAVKLQTLTSNATLQAACPAVRQKDECRLMNKLQKFVNFAKNQTELDELTKGNTTKEAEIKTRAAEAQIKLTAFQGNATFMSACTANNSEKETASSATTSVTSSGASIVKNTGVGFVWVSMILVVMLGMFVFNTTVTLANPKAPGASTVTVQEHD</sequence>
<keyword evidence="4" id="KW-1185">Reference proteome</keyword>
<protein>
    <submittedName>
        <fullName evidence="3">Uncharacterized protein</fullName>
    </submittedName>
</protein>
<gene>
    <name evidence="3" type="ORF">OIDMADRAFT_58144</name>
</gene>
<feature type="chain" id="PRO_5002177773" evidence="2">
    <location>
        <begin position="18"/>
        <end position="293"/>
    </location>
</feature>
<evidence type="ECO:0000256" key="1">
    <source>
        <dbReference type="SAM" id="Phobius"/>
    </source>
</evidence>
<feature type="signal peptide" evidence="2">
    <location>
        <begin position="1"/>
        <end position="17"/>
    </location>
</feature>
<dbReference type="Proteomes" id="UP000054321">
    <property type="component" value="Unassembled WGS sequence"/>
</dbReference>
<dbReference type="AlphaFoldDB" id="A0A0C3GN47"/>
<evidence type="ECO:0000313" key="3">
    <source>
        <dbReference type="EMBL" id="KIM97535.1"/>
    </source>
</evidence>
<organism evidence="3 4">
    <name type="scientific">Oidiodendron maius (strain Zn)</name>
    <dbReference type="NCBI Taxonomy" id="913774"/>
    <lineage>
        <taxon>Eukaryota</taxon>
        <taxon>Fungi</taxon>
        <taxon>Dikarya</taxon>
        <taxon>Ascomycota</taxon>
        <taxon>Pezizomycotina</taxon>
        <taxon>Leotiomycetes</taxon>
        <taxon>Leotiomycetes incertae sedis</taxon>
        <taxon>Myxotrichaceae</taxon>
        <taxon>Oidiodendron</taxon>
    </lineage>
</organism>
<dbReference type="InParanoid" id="A0A0C3GN47"/>